<dbReference type="GO" id="GO:0005085">
    <property type="term" value="F:guanyl-nucleotide exchange factor activity"/>
    <property type="evidence" value="ECO:0007669"/>
    <property type="project" value="UniProtKB-KW"/>
</dbReference>
<dbReference type="GO" id="GO:0005737">
    <property type="term" value="C:cytoplasm"/>
    <property type="evidence" value="ECO:0007669"/>
    <property type="project" value="TreeGrafter"/>
</dbReference>
<accession>A0A1L9VXM9</accession>
<keyword evidence="2" id="KW-0344">Guanine-nucleotide releasing factor</keyword>
<dbReference type="RefSeq" id="XP_022405346.1">
    <property type="nucleotide sequence ID" value="XM_022542537.1"/>
</dbReference>
<evidence type="ECO:0000256" key="2">
    <source>
        <dbReference type="ARBA" id="ARBA00022658"/>
    </source>
</evidence>
<keyword evidence="5" id="KW-1185">Reference proteome</keyword>
<dbReference type="GO" id="GO:0007186">
    <property type="term" value="P:G protein-coupled receptor signaling pathway"/>
    <property type="evidence" value="ECO:0007669"/>
    <property type="project" value="TreeGrafter"/>
</dbReference>
<gene>
    <name evidence="4" type="ORF">ASPGLDRAFT_163249</name>
</gene>
<evidence type="ECO:0000313" key="4">
    <source>
        <dbReference type="EMBL" id="OJJ88670.1"/>
    </source>
</evidence>
<reference evidence="5" key="1">
    <citation type="journal article" date="2017" name="Genome Biol.">
        <title>Comparative genomics reveals high biological diversity and specific adaptations in the industrially and medically important fungal genus Aspergillus.</title>
        <authorList>
            <person name="de Vries R.P."/>
            <person name="Riley R."/>
            <person name="Wiebenga A."/>
            <person name="Aguilar-Osorio G."/>
            <person name="Amillis S."/>
            <person name="Uchima C.A."/>
            <person name="Anderluh G."/>
            <person name="Asadollahi M."/>
            <person name="Askin M."/>
            <person name="Barry K."/>
            <person name="Battaglia E."/>
            <person name="Bayram O."/>
            <person name="Benocci T."/>
            <person name="Braus-Stromeyer S.A."/>
            <person name="Caldana C."/>
            <person name="Canovas D."/>
            <person name="Cerqueira G.C."/>
            <person name="Chen F."/>
            <person name="Chen W."/>
            <person name="Choi C."/>
            <person name="Clum A."/>
            <person name="Dos Santos R.A."/>
            <person name="Damasio A.R."/>
            <person name="Diallinas G."/>
            <person name="Emri T."/>
            <person name="Fekete E."/>
            <person name="Flipphi M."/>
            <person name="Freyberg S."/>
            <person name="Gallo A."/>
            <person name="Gournas C."/>
            <person name="Habgood R."/>
            <person name="Hainaut M."/>
            <person name="Harispe M.L."/>
            <person name="Henrissat B."/>
            <person name="Hilden K.S."/>
            <person name="Hope R."/>
            <person name="Hossain A."/>
            <person name="Karabika E."/>
            <person name="Karaffa L."/>
            <person name="Karanyi Z."/>
            <person name="Krasevec N."/>
            <person name="Kuo A."/>
            <person name="Kusch H."/>
            <person name="LaButti K."/>
            <person name="Lagendijk E.L."/>
            <person name="Lapidus A."/>
            <person name="Levasseur A."/>
            <person name="Lindquist E."/>
            <person name="Lipzen A."/>
            <person name="Logrieco A.F."/>
            <person name="MacCabe A."/>
            <person name="Maekelae M.R."/>
            <person name="Malavazi I."/>
            <person name="Melin P."/>
            <person name="Meyer V."/>
            <person name="Mielnichuk N."/>
            <person name="Miskei M."/>
            <person name="Molnar A.P."/>
            <person name="Mule G."/>
            <person name="Ngan C.Y."/>
            <person name="Orejas M."/>
            <person name="Orosz E."/>
            <person name="Ouedraogo J.P."/>
            <person name="Overkamp K.M."/>
            <person name="Park H.-S."/>
            <person name="Perrone G."/>
            <person name="Piumi F."/>
            <person name="Punt P.J."/>
            <person name="Ram A.F."/>
            <person name="Ramon A."/>
            <person name="Rauscher S."/>
            <person name="Record E."/>
            <person name="Riano-Pachon D.M."/>
            <person name="Robert V."/>
            <person name="Roehrig J."/>
            <person name="Ruller R."/>
            <person name="Salamov A."/>
            <person name="Salih N.S."/>
            <person name="Samson R.A."/>
            <person name="Sandor E."/>
            <person name="Sanguinetti M."/>
            <person name="Schuetze T."/>
            <person name="Sepcic K."/>
            <person name="Shelest E."/>
            <person name="Sherlock G."/>
            <person name="Sophianopoulou V."/>
            <person name="Squina F.M."/>
            <person name="Sun H."/>
            <person name="Susca A."/>
            <person name="Todd R.B."/>
            <person name="Tsang A."/>
            <person name="Unkles S.E."/>
            <person name="van de Wiele N."/>
            <person name="van Rossen-Uffink D."/>
            <person name="Oliveira J.V."/>
            <person name="Vesth T.C."/>
            <person name="Visser J."/>
            <person name="Yu J.-H."/>
            <person name="Zhou M."/>
            <person name="Andersen M.R."/>
            <person name="Archer D.B."/>
            <person name="Baker S.E."/>
            <person name="Benoit I."/>
            <person name="Brakhage A.A."/>
            <person name="Braus G.H."/>
            <person name="Fischer R."/>
            <person name="Frisvad J.C."/>
            <person name="Goldman G.H."/>
            <person name="Houbraken J."/>
            <person name="Oakley B."/>
            <person name="Pocsi I."/>
            <person name="Scazzocchio C."/>
            <person name="Seiboth B."/>
            <person name="vanKuyk P.A."/>
            <person name="Wortman J."/>
            <person name="Dyer P.S."/>
            <person name="Grigoriev I.V."/>
        </authorList>
    </citation>
    <scope>NUCLEOTIDE SEQUENCE [LARGE SCALE GENOMIC DNA]</scope>
    <source>
        <strain evidence="5">CBS 516.65</strain>
    </source>
</reference>
<evidence type="ECO:0000256" key="1">
    <source>
        <dbReference type="ARBA" id="ARBA00009049"/>
    </source>
</evidence>
<dbReference type="AlphaFoldDB" id="A0A1L9VXM9"/>
<proteinExistence type="inferred from homology"/>
<dbReference type="EMBL" id="KV878889">
    <property type="protein sequence ID" value="OJJ88670.1"/>
    <property type="molecule type" value="Genomic_DNA"/>
</dbReference>
<sequence>MLFFPKRALQLMKSNYPKDESLVARLLTHIMLRIDNPDVDMDLVGDILNAKISHYAREIADAPTRSLPATRMDTCNESLILLSTITASHNQQALSVFACLPAILQMFNVIEIPSPPLRFPVLALVSTLVFLVHPDTSKTLFPHSANQGIVDRLVHVLDLAVQSYTNDELDYHGPPLIRLLKVAQIVPLHARAHLQNLLLPTDQDREDILGTGDSLSVSELRLSVSIAADRLRVLIPALLFELSDNDPQLLMQNVGYGYVSGFLQVLGVPLTSSA</sequence>
<keyword evidence="3" id="KW-0143">Chaperone</keyword>
<dbReference type="PANTHER" id="PTHR12425:SF5">
    <property type="entry name" value="SYNEMBRYN"/>
    <property type="match status" value="1"/>
</dbReference>
<comment type="similarity">
    <text evidence="1">Belongs to the synembryn family.</text>
</comment>
<evidence type="ECO:0000256" key="3">
    <source>
        <dbReference type="ARBA" id="ARBA00023186"/>
    </source>
</evidence>
<dbReference type="VEuPathDB" id="FungiDB:ASPGLDRAFT_163249"/>
<dbReference type="InterPro" id="IPR019318">
    <property type="entry name" value="Gua_nucleotide_exch_fac_Ric8"/>
</dbReference>
<dbReference type="OrthoDB" id="5585685at2759"/>
<dbReference type="PANTHER" id="PTHR12425">
    <property type="entry name" value="SYNEMBRYN"/>
    <property type="match status" value="1"/>
</dbReference>
<dbReference type="GeneID" id="34458798"/>
<protein>
    <submittedName>
        <fullName evidence="4">Uncharacterized protein</fullName>
    </submittedName>
</protein>
<dbReference type="Proteomes" id="UP000184300">
    <property type="component" value="Unassembled WGS sequence"/>
</dbReference>
<organism evidence="4 5">
    <name type="scientific">Aspergillus glaucus CBS 516.65</name>
    <dbReference type="NCBI Taxonomy" id="1160497"/>
    <lineage>
        <taxon>Eukaryota</taxon>
        <taxon>Fungi</taxon>
        <taxon>Dikarya</taxon>
        <taxon>Ascomycota</taxon>
        <taxon>Pezizomycotina</taxon>
        <taxon>Eurotiomycetes</taxon>
        <taxon>Eurotiomycetidae</taxon>
        <taxon>Eurotiales</taxon>
        <taxon>Aspergillaceae</taxon>
        <taxon>Aspergillus</taxon>
        <taxon>Aspergillus subgen. Aspergillus</taxon>
    </lineage>
</organism>
<evidence type="ECO:0000313" key="5">
    <source>
        <dbReference type="Proteomes" id="UP000184300"/>
    </source>
</evidence>
<dbReference type="GO" id="GO:0001965">
    <property type="term" value="F:G-protein alpha-subunit binding"/>
    <property type="evidence" value="ECO:0007669"/>
    <property type="project" value="TreeGrafter"/>
</dbReference>
<dbReference type="Pfam" id="PF10165">
    <property type="entry name" value="Ric8"/>
    <property type="match status" value="1"/>
</dbReference>
<name>A0A1L9VXM9_ASPGL</name>